<sequence length="248" mass="27892">MTMQHCEFRFYGELNDFLRPPARRRTVPHVFAGTPSVKDRIESLGVPHTEVDLIVVDGVPVGFDRLLTGGERVAVYPPFQSLDLGDIAPLRPPLGEPRFVLDVHLGRLARYLRLLGFDSVYSNDRSDDELLAVSRGQDRVLLTRDVGLLERAALVYGGFLHETDSRLQLREVLDRFRLHSRIAPLTRCARCNGLIAPSTPAMARGRVPGGVLREQRRFSRCGDCGQVYWPGGHLARLRARLAEIGVWF</sequence>
<evidence type="ECO:0000313" key="3">
    <source>
        <dbReference type="EMBL" id="CBH48733.1"/>
    </source>
</evidence>
<organism evidence="3">
    <name type="scientific">Rhodococcus hoagii (strain 103S)</name>
    <name type="common">Rhodococcus equi</name>
    <dbReference type="NCBI Taxonomy" id="685727"/>
    <lineage>
        <taxon>Bacteria</taxon>
        <taxon>Bacillati</taxon>
        <taxon>Actinomycetota</taxon>
        <taxon>Actinomycetes</taxon>
        <taxon>Mycobacteriales</taxon>
        <taxon>Nocardiaceae</taxon>
        <taxon>Prescottella</taxon>
    </lineage>
</organism>
<gene>
    <name evidence="3" type="ordered locus">REQ_27120</name>
</gene>
<dbReference type="EMBL" id="FN563149">
    <property type="protein sequence ID" value="CBH48733.1"/>
    <property type="molecule type" value="Genomic_DNA"/>
</dbReference>
<dbReference type="PANTHER" id="PTHR39081:SF1">
    <property type="entry name" value="MUT7-C RNASE DOMAIN-CONTAINING PROTEIN"/>
    <property type="match status" value="1"/>
</dbReference>
<dbReference type="RefSeq" id="WP_013416312.1">
    <property type="nucleotide sequence ID" value="NC_014659.1"/>
</dbReference>
<dbReference type="InterPro" id="IPR002782">
    <property type="entry name" value="Mut7-C_RNAse_dom"/>
</dbReference>
<accession>A0A3S5Y8A9</accession>
<dbReference type="Pfam" id="PF01927">
    <property type="entry name" value="Mut7-C"/>
    <property type="match status" value="1"/>
</dbReference>
<reference evidence="3" key="1">
    <citation type="journal article" date="2010" name="PLoS Genet.">
        <title>The genome of a pathogenic rhodococcus: cooptive virulence underpinned by key gene acquisitions.</title>
        <authorList>
            <person name="Letek M."/>
            <person name="Gonzalez P."/>
            <person name="Macarthur I."/>
            <person name="Rodriguez H."/>
            <person name="Freeman T.C."/>
            <person name="Valero-Rello A."/>
            <person name="Blanco M."/>
            <person name="Buckley T."/>
            <person name="Cherevach I."/>
            <person name="Fahey R."/>
            <person name="Hapeshi A."/>
            <person name="Holdstock J."/>
            <person name="Leadon D."/>
            <person name="Navas J."/>
            <person name="Ocampo A."/>
            <person name="Quail M.A."/>
            <person name="Sanders M."/>
            <person name="Scortti M.M."/>
            <person name="Prescott J.F."/>
            <person name="Fogarty U."/>
            <person name="Meijer W.G."/>
            <person name="Parkhill J."/>
            <person name="Bentley S.D."/>
            <person name="Vazquez-Boland J.A."/>
        </authorList>
    </citation>
    <scope>NUCLEOTIDE SEQUENCE [LARGE SCALE GENOMIC DNA]</scope>
    <source>
        <strain evidence="3 4">103S</strain>
    </source>
</reference>
<proteinExistence type="predicted"/>
<protein>
    <recommendedName>
        <fullName evidence="5">Twitching motility protein PilT</fullName>
    </recommendedName>
</protein>
<evidence type="ECO:0008006" key="5">
    <source>
        <dbReference type="Google" id="ProtNLM"/>
    </source>
</evidence>
<evidence type="ECO:0000313" key="4">
    <source>
        <dbReference type="Proteomes" id="UP000006892"/>
    </source>
</evidence>
<name>A0A3S5Y8A9_RHOH1</name>
<evidence type="ECO:0000259" key="1">
    <source>
        <dbReference type="Pfam" id="PF01927"/>
    </source>
</evidence>
<dbReference type="AlphaFoldDB" id="A0A3S5Y8A9"/>
<feature type="domain" description="Mut7-C RNAse" evidence="1">
    <location>
        <begin position="97"/>
        <end position="240"/>
    </location>
</feature>
<dbReference type="Pfam" id="PF14451">
    <property type="entry name" value="Ub-Mut7C"/>
    <property type="match status" value="1"/>
</dbReference>
<evidence type="ECO:0000259" key="2">
    <source>
        <dbReference type="Pfam" id="PF14451"/>
    </source>
</evidence>
<dbReference type="Proteomes" id="UP001154400">
    <property type="component" value="Chromosome"/>
</dbReference>
<dbReference type="InterPro" id="IPR027798">
    <property type="entry name" value="Ub_Mut7C"/>
</dbReference>
<dbReference type="KEGG" id="req:REQ_27120"/>
<dbReference type="PANTHER" id="PTHR39081">
    <property type="entry name" value="MUT7-C DOMAIN-CONTAINING PROTEIN"/>
    <property type="match status" value="1"/>
</dbReference>
<feature type="domain" description="Ubiquitin Mut7-C" evidence="2">
    <location>
        <begin position="3"/>
        <end position="83"/>
    </location>
</feature>